<keyword evidence="3 8" id="KW-0808">Transferase</keyword>
<dbReference type="EMBL" id="QPGB01000007">
    <property type="protein sequence ID" value="RCS56519.1"/>
    <property type="molecule type" value="Genomic_DNA"/>
</dbReference>
<dbReference type="RefSeq" id="WP_114403728.1">
    <property type="nucleotide sequence ID" value="NZ_QPGB01000007.1"/>
</dbReference>
<accession>A0A368L0B7</accession>
<evidence type="ECO:0000256" key="5">
    <source>
        <dbReference type="ARBA" id="ARBA00023204"/>
    </source>
</evidence>
<dbReference type="InterPro" id="IPR001497">
    <property type="entry name" value="MethylDNA_cys_MeTrfase_AS"/>
</dbReference>
<keyword evidence="5" id="KW-0234">DNA repair</keyword>
<dbReference type="NCBIfam" id="TIGR00589">
    <property type="entry name" value="ogt"/>
    <property type="match status" value="1"/>
</dbReference>
<dbReference type="Pfam" id="PF01035">
    <property type="entry name" value="DNA_binding_1"/>
    <property type="match status" value="1"/>
</dbReference>
<feature type="domain" description="Methylated-DNA-[protein]-cysteine S-methyltransferase DNA binding" evidence="7">
    <location>
        <begin position="103"/>
        <end position="185"/>
    </location>
</feature>
<dbReference type="GO" id="GO:0032259">
    <property type="term" value="P:methylation"/>
    <property type="evidence" value="ECO:0007669"/>
    <property type="project" value="UniProtKB-KW"/>
</dbReference>
<gene>
    <name evidence="8" type="ORF">DU000_12355</name>
</gene>
<dbReference type="SUPFAM" id="SSF53155">
    <property type="entry name" value="Methylated DNA-protein cysteine methyltransferase domain"/>
    <property type="match status" value="1"/>
</dbReference>
<dbReference type="OrthoDB" id="9802228at2"/>
<comment type="catalytic activity">
    <reaction evidence="1">
        <text>a 4-O-methyl-thymidine in DNA + L-cysteinyl-[protein] = a thymidine in DNA + S-methyl-L-cysteinyl-[protein]</text>
        <dbReference type="Rhea" id="RHEA:53428"/>
        <dbReference type="Rhea" id="RHEA-COMP:10131"/>
        <dbReference type="Rhea" id="RHEA-COMP:10132"/>
        <dbReference type="Rhea" id="RHEA-COMP:13555"/>
        <dbReference type="Rhea" id="RHEA-COMP:13556"/>
        <dbReference type="ChEBI" id="CHEBI:29950"/>
        <dbReference type="ChEBI" id="CHEBI:82612"/>
        <dbReference type="ChEBI" id="CHEBI:137386"/>
        <dbReference type="ChEBI" id="CHEBI:137387"/>
        <dbReference type="EC" id="2.1.1.63"/>
    </reaction>
</comment>
<dbReference type="InterPro" id="IPR036217">
    <property type="entry name" value="MethylDNA_cys_MeTrfase_DNAb"/>
</dbReference>
<comment type="caution">
    <text evidence="8">The sequence shown here is derived from an EMBL/GenBank/DDBJ whole genome shotgun (WGS) entry which is preliminary data.</text>
</comment>
<dbReference type="InterPro" id="IPR014048">
    <property type="entry name" value="MethylDNA_cys_MeTrfase_DNA-bd"/>
</dbReference>
<dbReference type="SUPFAM" id="SSF46767">
    <property type="entry name" value="Methylated DNA-protein cysteine methyltransferase, C-terminal domain"/>
    <property type="match status" value="1"/>
</dbReference>
<evidence type="ECO:0000256" key="4">
    <source>
        <dbReference type="ARBA" id="ARBA00022763"/>
    </source>
</evidence>
<sequence>MTVSSQASLKQRATLNTKVARFLLSQANYQAVIPTPFGRLGIRTALDQVFEQPVVYEVQYLPGATPLLSPQEAFTKEVVAQMEAYLAHPQTVFSVPLATRGTPFQQRLREQMLTIPCGQTQTYGAIAKLLKSGPRAVGQGCGANPFPLLIPCHRIVSASGIGGFARADNGFYIGVKRWLLKHEGALDG</sequence>
<dbReference type="PROSITE" id="PS00374">
    <property type="entry name" value="MGMT"/>
    <property type="match status" value="1"/>
</dbReference>
<comment type="catalytic activity">
    <reaction evidence="6">
        <text>a 6-O-methyl-2'-deoxyguanosine in DNA + L-cysteinyl-[protein] = S-methyl-L-cysteinyl-[protein] + a 2'-deoxyguanosine in DNA</text>
        <dbReference type="Rhea" id="RHEA:24000"/>
        <dbReference type="Rhea" id="RHEA-COMP:10131"/>
        <dbReference type="Rhea" id="RHEA-COMP:10132"/>
        <dbReference type="Rhea" id="RHEA-COMP:11367"/>
        <dbReference type="Rhea" id="RHEA-COMP:11368"/>
        <dbReference type="ChEBI" id="CHEBI:29950"/>
        <dbReference type="ChEBI" id="CHEBI:82612"/>
        <dbReference type="ChEBI" id="CHEBI:85445"/>
        <dbReference type="ChEBI" id="CHEBI:85448"/>
        <dbReference type="EC" id="2.1.1.63"/>
    </reaction>
</comment>
<protein>
    <submittedName>
        <fullName evidence="8">Methylated-DNA--[protein]-cysteine S-methyltransferase</fullName>
    </submittedName>
</protein>
<evidence type="ECO:0000256" key="6">
    <source>
        <dbReference type="ARBA" id="ARBA00049348"/>
    </source>
</evidence>
<dbReference type="InterPro" id="IPR036388">
    <property type="entry name" value="WH-like_DNA-bd_sf"/>
</dbReference>
<dbReference type="PANTHER" id="PTHR10815">
    <property type="entry name" value="METHYLATED-DNA--PROTEIN-CYSTEINE METHYLTRANSFERASE"/>
    <property type="match status" value="1"/>
</dbReference>
<evidence type="ECO:0000313" key="8">
    <source>
        <dbReference type="EMBL" id="RCS56519.1"/>
    </source>
</evidence>
<reference evidence="8 9" key="1">
    <citation type="journal article" date="2018" name="Int. J. Syst. Evol. Microbiol.">
        <title>Parvibium lacunae gen. nov., sp. nov., a new member of the family Alcaligenaceae isolated from a freshwater pond.</title>
        <authorList>
            <person name="Chen W.M."/>
            <person name="Xie P.B."/>
            <person name="Hsu M.Y."/>
            <person name="Sheu S.Y."/>
        </authorList>
    </citation>
    <scope>NUCLEOTIDE SEQUENCE [LARGE SCALE GENOMIC DNA]</scope>
    <source>
        <strain evidence="8 9">KMB9</strain>
    </source>
</reference>
<evidence type="ECO:0000313" key="9">
    <source>
        <dbReference type="Proteomes" id="UP000252357"/>
    </source>
</evidence>
<keyword evidence="2 8" id="KW-0489">Methyltransferase</keyword>
<dbReference type="GO" id="GO:0003908">
    <property type="term" value="F:methylated-DNA-[protein]-cysteine S-methyltransferase activity"/>
    <property type="evidence" value="ECO:0007669"/>
    <property type="project" value="UniProtKB-EC"/>
</dbReference>
<dbReference type="Proteomes" id="UP000252357">
    <property type="component" value="Unassembled WGS sequence"/>
</dbReference>
<evidence type="ECO:0000256" key="3">
    <source>
        <dbReference type="ARBA" id="ARBA00022679"/>
    </source>
</evidence>
<dbReference type="Gene3D" id="1.10.10.10">
    <property type="entry name" value="Winged helix-like DNA-binding domain superfamily/Winged helix DNA-binding domain"/>
    <property type="match status" value="1"/>
</dbReference>
<evidence type="ECO:0000256" key="2">
    <source>
        <dbReference type="ARBA" id="ARBA00022603"/>
    </source>
</evidence>
<dbReference type="GO" id="GO:0006281">
    <property type="term" value="P:DNA repair"/>
    <property type="evidence" value="ECO:0007669"/>
    <property type="project" value="UniProtKB-KW"/>
</dbReference>
<evidence type="ECO:0000256" key="1">
    <source>
        <dbReference type="ARBA" id="ARBA00001286"/>
    </source>
</evidence>
<dbReference type="AlphaFoldDB" id="A0A368L0B7"/>
<dbReference type="PANTHER" id="PTHR10815:SF13">
    <property type="entry name" value="METHYLATED-DNA--PROTEIN-CYSTEINE METHYLTRANSFERASE"/>
    <property type="match status" value="1"/>
</dbReference>
<proteinExistence type="predicted"/>
<keyword evidence="4" id="KW-0227">DNA damage</keyword>
<name>A0A368L0B7_9BURK</name>
<dbReference type="CDD" id="cd06445">
    <property type="entry name" value="ATase"/>
    <property type="match status" value="1"/>
</dbReference>
<keyword evidence="9" id="KW-1185">Reference proteome</keyword>
<organism evidence="8 9">
    <name type="scientific">Parvibium lacunae</name>
    <dbReference type="NCBI Taxonomy" id="1888893"/>
    <lineage>
        <taxon>Bacteria</taxon>
        <taxon>Pseudomonadati</taxon>
        <taxon>Pseudomonadota</taxon>
        <taxon>Betaproteobacteria</taxon>
        <taxon>Burkholderiales</taxon>
        <taxon>Alcaligenaceae</taxon>
        <taxon>Parvibium</taxon>
    </lineage>
</organism>
<evidence type="ECO:0000259" key="7">
    <source>
        <dbReference type="Pfam" id="PF01035"/>
    </source>
</evidence>
<dbReference type="InterPro" id="IPR036631">
    <property type="entry name" value="MGMT_N_sf"/>
</dbReference>